<accession>A0ABN2NG89</accession>
<reference evidence="1 2" key="1">
    <citation type="journal article" date="2019" name="Int. J. Syst. Evol. Microbiol.">
        <title>The Global Catalogue of Microorganisms (GCM) 10K type strain sequencing project: providing services to taxonomists for standard genome sequencing and annotation.</title>
        <authorList>
            <consortium name="The Broad Institute Genomics Platform"/>
            <consortium name="The Broad Institute Genome Sequencing Center for Infectious Disease"/>
            <person name="Wu L."/>
            <person name="Ma J."/>
        </authorList>
    </citation>
    <scope>NUCLEOTIDE SEQUENCE [LARGE SCALE GENOMIC DNA]</scope>
    <source>
        <strain evidence="1 2">JCM 16009</strain>
    </source>
</reference>
<dbReference type="Proteomes" id="UP001500449">
    <property type="component" value="Unassembled WGS sequence"/>
</dbReference>
<dbReference type="InterPro" id="IPR011335">
    <property type="entry name" value="Restrct_endonuc-II-like"/>
</dbReference>
<comment type="caution">
    <text evidence="1">The sequence shown here is derived from an EMBL/GenBank/DDBJ whole genome shotgun (WGS) entry which is preliminary data.</text>
</comment>
<name>A0ABN2NG89_9PSEU</name>
<dbReference type="EMBL" id="BAAAQK010000019">
    <property type="protein sequence ID" value="GAA1865148.1"/>
    <property type="molecule type" value="Genomic_DNA"/>
</dbReference>
<dbReference type="SUPFAM" id="SSF52980">
    <property type="entry name" value="Restriction endonuclease-like"/>
    <property type="match status" value="1"/>
</dbReference>
<gene>
    <name evidence="1" type="ORF">GCM10009836_51810</name>
</gene>
<protein>
    <recommendedName>
        <fullName evidence="3">DUF559 domain-containing protein</fullName>
    </recommendedName>
</protein>
<evidence type="ECO:0000313" key="1">
    <source>
        <dbReference type="EMBL" id="GAA1865148.1"/>
    </source>
</evidence>
<keyword evidence="2" id="KW-1185">Reference proteome</keyword>
<evidence type="ECO:0008006" key="3">
    <source>
        <dbReference type="Google" id="ProtNLM"/>
    </source>
</evidence>
<evidence type="ECO:0000313" key="2">
    <source>
        <dbReference type="Proteomes" id="UP001500449"/>
    </source>
</evidence>
<proteinExistence type="predicted"/>
<dbReference type="Gene3D" id="3.40.960.10">
    <property type="entry name" value="VSR Endonuclease"/>
    <property type="match status" value="1"/>
</dbReference>
<dbReference type="RefSeq" id="WP_344422319.1">
    <property type="nucleotide sequence ID" value="NZ_BAAAQK010000019.1"/>
</dbReference>
<organism evidence="1 2">
    <name type="scientific">Pseudonocardia ailaonensis</name>
    <dbReference type="NCBI Taxonomy" id="367279"/>
    <lineage>
        <taxon>Bacteria</taxon>
        <taxon>Bacillati</taxon>
        <taxon>Actinomycetota</taxon>
        <taxon>Actinomycetes</taxon>
        <taxon>Pseudonocardiales</taxon>
        <taxon>Pseudonocardiaceae</taxon>
        <taxon>Pseudonocardia</taxon>
    </lineage>
</organism>
<sequence>MLSGYAAARLHGADCGPWDAPADVTLRIGGIRPRPGLVLHRDDLQSDEITTGRGTAVTTLRTAFDLARWVPDETEAVVALDALANAERFDPVEVLRLRRPRTRSGSRLPRLVELADRRAGSPPETRMRLALVRAGLPRPEVQWVVQDPVARRAVRLDLAYPELRIGLEYEGADHLRPEQVLRDTARFTALTAAGWRMFRFTKWDDPARIVGLVRAAISTKALGA</sequence>